<reference evidence="4 5" key="1">
    <citation type="journal article" date="2018" name="Nat. Ecol. Evol.">
        <title>Shark genomes provide insights into elasmobranch evolution and the origin of vertebrates.</title>
        <authorList>
            <person name="Hara Y"/>
            <person name="Yamaguchi K"/>
            <person name="Onimaru K"/>
            <person name="Kadota M"/>
            <person name="Koyanagi M"/>
            <person name="Keeley SD"/>
            <person name="Tatsumi K"/>
            <person name="Tanaka K"/>
            <person name="Motone F"/>
            <person name="Kageyama Y"/>
            <person name="Nozu R"/>
            <person name="Adachi N"/>
            <person name="Nishimura O"/>
            <person name="Nakagawa R"/>
            <person name="Tanegashima C"/>
            <person name="Kiyatake I"/>
            <person name="Matsumoto R"/>
            <person name="Murakumo K"/>
            <person name="Nishida K"/>
            <person name="Terakita A"/>
            <person name="Kuratani S"/>
            <person name="Sato K"/>
            <person name="Hyodo S Kuraku.S."/>
        </authorList>
    </citation>
    <scope>NUCLEOTIDE SEQUENCE [LARGE SCALE GENOMIC DNA]</scope>
</reference>
<dbReference type="OrthoDB" id="674604at2759"/>
<keyword evidence="2" id="KW-0677">Repeat</keyword>
<name>A0A401RFS2_CHIPU</name>
<dbReference type="PANTHER" id="PTHR22847">
    <property type="entry name" value="WD40 REPEAT PROTEIN"/>
    <property type="match status" value="1"/>
</dbReference>
<evidence type="ECO:0000313" key="5">
    <source>
        <dbReference type="Proteomes" id="UP000287033"/>
    </source>
</evidence>
<evidence type="ECO:0000256" key="1">
    <source>
        <dbReference type="ARBA" id="ARBA00022574"/>
    </source>
</evidence>
<keyword evidence="5" id="KW-1185">Reference proteome</keyword>
<evidence type="ECO:0000256" key="3">
    <source>
        <dbReference type="PROSITE-ProRule" id="PRU00221"/>
    </source>
</evidence>
<feature type="non-terminal residue" evidence="4">
    <location>
        <position position="1"/>
    </location>
</feature>
<dbReference type="InterPro" id="IPR036322">
    <property type="entry name" value="WD40_repeat_dom_sf"/>
</dbReference>
<dbReference type="Pfam" id="PF00400">
    <property type="entry name" value="WD40"/>
    <property type="match status" value="1"/>
</dbReference>
<dbReference type="Gene3D" id="2.130.10.10">
    <property type="entry name" value="YVTN repeat-like/Quinoprotein amine dehydrogenase"/>
    <property type="match status" value="1"/>
</dbReference>
<feature type="non-terminal residue" evidence="4">
    <location>
        <position position="46"/>
    </location>
</feature>
<accession>A0A401RFS2</accession>
<keyword evidence="1 3" id="KW-0853">WD repeat</keyword>
<dbReference type="PROSITE" id="PS50294">
    <property type="entry name" value="WD_REPEATS_REGION"/>
    <property type="match status" value="1"/>
</dbReference>
<sequence length="46" mass="5049">FDESVRIWDVKTGKCLKTLPAHSDPVSAVHFNRDGSLIVSSSYDGL</sequence>
<evidence type="ECO:0000256" key="2">
    <source>
        <dbReference type="ARBA" id="ARBA00022737"/>
    </source>
</evidence>
<organism evidence="4 5">
    <name type="scientific">Chiloscyllium punctatum</name>
    <name type="common">Brownbanded bambooshark</name>
    <name type="synonym">Hemiscyllium punctatum</name>
    <dbReference type="NCBI Taxonomy" id="137246"/>
    <lineage>
        <taxon>Eukaryota</taxon>
        <taxon>Metazoa</taxon>
        <taxon>Chordata</taxon>
        <taxon>Craniata</taxon>
        <taxon>Vertebrata</taxon>
        <taxon>Chondrichthyes</taxon>
        <taxon>Elasmobranchii</taxon>
        <taxon>Galeomorphii</taxon>
        <taxon>Galeoidea</taxon>
        <taxon>Orectolobiformes</taxon>
        <taxon>Hemiscylliidae</taxon>
        <taxon>Chiloscyllium</taxon>
    </lineage>
</organism>
<dbReference type="SMART" id="SM00320">
    <property type="entry name" value="WD40"/>
    <property type="match status" value="1"/>
</dbReference>
<dbReference type="AlphaFoldDB" id="A0A401RFS2"/>
<gene>
    <name evidence="4" type="ORF">chiPu_0022605</name>
</gene>
<dbReference type="PROSITE" id="PS50082">
    <property type="entry name" value="WD_REPEATS_2"/>
    <property type="match status" value="2"/>
</dbReference>
<dbReference type="EMBL" id="BEZZ01009278">
    <property type="protein sequence ID" value="GCC16974.1"/>
    <property type="molecule type" value="Genomic_DNA"/>
</dbReference>
<dbReference type="InterPro" id="IPR001680">
    <property type="entry name" value="WD40_rpt"/>
</dbReference>
<dbReference type="Proteomes" id="UP000287033">
    <property type="component" value="Unassembled WGS sequence"/>
</dbReference>
<feature type="repeat" description="WD" evidence="3">
    <location>
        <begin position="1"/>
        <end position="18"/>
    </location>
</feature>
<dbReference type="GO" id="GO:0048188">
    <property type="term" value="C:Set1C/COMPASS complex"/>
    <property type="evidence" value="ECO:0007669"/>
    <property type="project" value="TreeGrafter"/>
</dbReference>
<dbReference type="PANTHER" id="PTHR22847:SF637">
    <property type="entry name" value="WD REPEAT DOMAIN 5B"/>
    <property type="match status" value="1"/>
</dbReference>
<dbReference type="SUPFAM" id="SSF50978">
    <property type="entry name" value="WD40 repeat-like"/>
    <property type="match status" value="1"/>
</dbReference>
<evidence type="ECO:0000313" key="4">
    <source>
        <dbReference type="EMBL" id="GCC16974.1"/>
    </source>
</evidence>
<protein>
    <submittedName>
        <fullName evidence="4">Uncharacterized protein</fullName>
    </submittedName>
</protein>
<proteinExistence type="predicted"/>
<feature type="repeat" description="WD" evidence="3">
    <location>
        <begin position="19"/>
        <end position="46"/>
    </location>
</feature>
<dbReference type="GO" id="GO:0042393">
    <property type="term" value="F:histone binding"/>
    <property type="evidence" value="ECO:0007669"/>
    <property type="project" value="TreeGrafter"/>
</dbReference>
<dbReference type="STRING" id="137246.A0A401RFS2"/>
<comment type="caution">
    <text evidence="4">The sequence shown here is derived from an EMBL/GenBank/DDBJ whole genome shotgun (WGS) entry which is preliminary data.</text>
</comment>
<dbReference type="InterPro" id="IPR015943">
    <property type="entry name" value="WD40/YVTN_repeat-like_dom_sf"/>
</dbReference>